<evidence type="ECO:0000256" key="1">
    <source>
        <dbReference type="ARBA" id="ARBA00009547"/>
    </source>
</evidence>
<dbReference type="GO" id="GO:0046872">
    <property type="term" value="F:metal ion binding"/>
    <property type="evidence" value="ECO:0007669"/>
    <property type="project" value="UniProtKB-KW"/>
</dbReference>
<dbReference type="Proteomes" id="UP000803884">
    <property type="component" value="Unassembled WGS sequence"/>
</dbReference>
<dbReference type="SUPFAM" id="SSF48537">
    <property type="entry name" value="Phospholipase C/P1 nuclease"/>
    <property type="match status" value="1"/>
</dbReference>
<keyword evidence="8" id="KW-0732">Signal</keyword>
<dbReference type="InterPro" id="IPR008947">
    <property type="entry name" value="PLipase_C/P1_nuclease_dom_sf"/>
</dbReference>
<evidence type="ECO:0000256" key="6">
    <source>
        <dbReference type="ARBA" id="ARBA00023157"/>
    </source>
</evidence>
<protein>
    <recommendedName>
        <fullName evidence="11">Nuclease PA3</fullName>
    </recommendedName>
</protein>
<keyword evidence="7" id="KW-0325">Glycoprotein</keyword>
<reference evidence="9 10" key="1">
    <citation type="journal article" date="2020" name="Microbiol. Resour. Announc.">
        <title>Draft Genome Sequence of a Cladosporium Species Isolated from the Mesophotic Ascidian Didemnum maculosum.</title>
        <authorList>
            <person name="Gioti A."/>
            <person name="Siaperas R."/>
            <person name="Nikolaivits E."/>
            <person name="Le Goff G."/>
            <person name="Ouazzani J."/>
            <person name="Kotoulas G."/>
            <person name="Topakas E."/>
        </authorList>
    </citation>
    <scope>NUCLEOTIDE SEQUENCE [LARGE SCALE GENOMIC DNA]</scope>
    <source>
        <strain evidence="9 10">TM138-S3</strain>
    </source>
</reference>
<evidence type="ECO:0000256" key="3">
    <source>
        <dbReference type="ARBA" id="ARBA00022723"/>
    </source>
</evidence>
<keyword evidence="2" id="KW-0540">Nuclease</keyword>
<evidence type="ECO:0000256" key="7">
    <source>
        <dbReference type="ARBA" id="ARBA00023180"/>
    </source>
</evidence>
<feature type="chain" id="PRO_5044313854" description="Nuclease PA3" evidence="8">
    <location>
        <begin position="23"/>
        <end position="336"/>
    </location>
</feature>
<dbReference type="Gene3D" id="1.10.575.10">
    <property type="entry name" value="P1 Nuclease"/>
    <property type="match status" value="1"/>
</dbReference>
<evidence type="ECO:0000313" key="10">
    <source>
        <dbReference type="Proteomes" id="UP000803884"/>
    </source>
</evidence>
<dbReference type="InterPro" id="IPR003154">
    <property type="entry name" value="S1/P1nuclease"/>
</dbReference>
<dbReference type="Pfam" id="PF02265">
    <property type="entry name" value="S1-P1_nuclease"/>
    <property type="match status" value="1"/>
</dbReference>
<dbReference type="AlphaFoldDB" id="A0AB34KFY0"/>
<evidence type="ECO:0000313" key="9">
    <source>
        <dbReference type="EMBL" id="KAL1582697.1"/>
    </source>
</evidence>
<keyword evidence="5" id="KW-0378">Hydrolase</keyword>
<gene>
    <name evidence="9" type="ORF">WHR41_08617</name>
</gene>
<organism evidence="9 10">
    <name type="scientific">Cladosporium halotolerans</name>
    <dbReference type="NCBI Taxonomy" id="1052096"/>
    <lineage>
        <taxon>Eukaryota</taxon>
        <taxon>Fungi</taxon>
        <taxon>Dikarya</taxon>
        <taxon>Ascomycota</taxon>
        <taxon>Pezizomycotina</taxon>
        <taxon>Dothideomycetes</taxon>
        <taxon>Dothideomycetidae</taxon>
        <taxon>Cladosporiales</taxon>
        <taxon>Cladosporiaceae</taxon>
        <taxon>Cladosporium</taxon>
    </lineage>
</organism>
<dbReference type="EMBL" id="JAAQHG020000045">
    <property type="protein sequence ID" value="KAL1582697.1"/>
    <property type="molecule type" value="Genomic_DNA"/>
</dbReference>
<dbReference type="CDD" id="cd11010">
    <property type="entry name" value="S1-P1_nuclease"/>
    <property type="match status" value="1"/>
</dbReference>
<keyword evidence="3" id="KW-0479">Metal-binding</keyword>
<dbReference type="PANTHER" id="PTHR33146">
    <property type="entry name" value="ENDONUCLEASE 4"/>
    <property type="match status" value="1"/>
</dbReference>
<dbReference type="GO" id="GO:0004519">
    <property type="term" value="F:endonuclease activity"/>
    <property type="evidence" value="ECO:0007669"/>
    <property type="project" value="UniProtKB-KW"/>
</dbReference>
<accession>A0AB34KFY0</accession>
<dbReference type="PANTHER" id="PTHR33146:SF26">
    <property type="entry name" value="ENDONUCLEASE 4"/>
    <property type="match status" value="1"/>
</dbReference>
<keyword evidence="10" id="KW-1185">Reference proteome</keyword>
<evidence type="ECO:0000256" key="8">
    <source>
        <dbReference type="SAM" id="SignalP"/>
    </source>
</evidence>
<dbReference type="RefSeq" id="XP_069225804.1">
    <property type="nucleotide sequence ID" value="XM_069377221.1"/>
</dbReference>
<evidence type="ECO:0008006" key="11">
    <source>
        <dbReference type="Google" id="ProtNLM"/>
    </source>
</evidence>
<name>A0AB34KFY0_9PEZI</name>
<dbReference type="GeneID" id="96010059"/>
<comment type="caution">
    <text evidence="9">The sequence shown here is derived from an EMBL/GenBank/DDBJ whole genome shotgun (WGS) entry which is preliminary data.</text>
</comment>
<dbReference type="GO" id="GO:0016788">
    <property type="term" value="F:hydrolase activity, acting on ester bonds"/>
    <property type="evidence" value="ECO:0007669"/>
    <property type="project" value="InterPro"/>
</dbReference>
<proteinExistence type="inferred from homology"/>
<sequence length="336" mass="36631">MHSSLALLTLFGVRAYAWGALGHETIAYVASNLVKNNTQLWAQHVLGDNSSNYLATVSTWPDSWRRTDEGAFSAPFHYIDAEDNPPEACNIDYERDCGEEGCVVSAIANYTQRVQQPGVLSDTEVNYALRFLVHFLGDITQPLHVEALALGGNEIDVEFDGEDWNLHSIWDTAMPDKLRGVENVTLSDAQAWASDLTADIKAGKYKACAQSWIQGDDIADAKRSALAWATDSNAYVCSVVLPDGVESVNATELGGSYYESAVETVELQIAKGGYRLAHWLDQLAAAQQNNTAYKRSVAPVTGAVDLSGRDLLPAPRELSKAKLARRAVGWDCAHSH</sequence>
<feature type="signal peptide" evidence="8">
    <location>
        <begin position="1"/>
        <end position="22"/>
    </location>
</feature>
<comment type="similarity">
    <text evidence="1">Belongs to the nuclease type I family.</text>
</comment>
<dbReference type="GO" id="GO:0006308">
    <property type="term" value="P:DNA catabolic process"/>
    <property type="evidence" value="ECO:0007669"/>
    <property type="project" value="InterPro"/>
</dbReference>
<evidence type="ECO:0000256" key="2">
    <source>
        <dbReference type="ARBA" id="ARBA00022722"/>
    </source>
</evidence>
<keyword evidence="4" id="KW-0255">Endonuclease</keyword>
<dbReference type="GO" id="GO:0003676">
    <property type="term" value="F:nucleic acid binding"/>
    <property type="evidence" value="ECO:0007669"/>
    <property type="project" value="InterPro"/>
</dbReference>
<evidence type="ECO:0000256" key="5">
    <source>
        <dbReference type="ARBA" id="ARBA00022801"/>
    </source>
</evidence>
<evidence type="ECO:0000256" key="4">
    <source>
        <dbReference type="ARBA" id="ARBA00022759"/>
    </source>
</evidence>
<keyword evidence="6" id="KW-1015">Disulfide bond</keyword>